<organism evidence="1 2">
    <name type="scientific">Candidatus Methanogaster sp</name>
    <dbReference type="NCBI Taxonomy" id="3386292"/>
    <lineage>
        <taxon>Archaea</taxon>
        <taxon>Methanobacteriati</taxon>
        <taxon>Methanobacteriota</taxon>
        <taxon>Stenosarchaea group</taxon>
        <taxon>Methanomicrobia</taxon>
        <taxon>Methanosarcinales</taxon>
        <taxon>ANME-2 cluster</taxon>
        <taxon>Candidatus Methanogasteraceae</taxon>
        <taxon>Candidatus Methanogaster</taxon>
    </lineage>
</organism>
<sequence length="147" mass="16434">MNYVSEDVKKGFVGRESDRGSADASVLERESEKAPPSEQEMEEFFETIEKERKKRVLLGVLSLSISFGLFASVNFLMAGLLDVTITAGWVLLVLSVILFALGLYLLVYHPIIELEEEEVEIVEEEDEEGTKEKFTTISGGEYVGGKY</sequence>
<accession>A0AC61KYD9</accession>
<evidence type="ECO:0000313" key="2">
    <source>
        <dbReference type="Proteomes" id="UP000248329"/>
    </source>
</evidence>
<comment type="caution">
    <text evidence="1">The sequence shown here is derived from an EMBL/GenBank/DDBJ whole genome shotgun (WGS) entry which is preliminary data.</text>
</comment>
<protein>
    <submittedName>
        <fullName evidence="1">Uncharacterized protein</fullName>
    </submittedName>
</protein>
<dbReference type="EMBL" id="PQXF01000087">
    <property type="protein sequence ID" value="PXF56725.1"/>
    <property type="molecule type" value="Genomic_DNA"/>
</dbReference>
<dbReference type="Proteomes" id="UP000248329">
    <property type="component" value="Unassembled WGS sequence"/>
</dbReference>
<evidence type="ECO:0000313" key="1">
    <source>
        <dbReference type="EMBL" id="PXF56725.1"/>
    </source>
</evidence>
<reference evidence="1" key="1">
    <citation type="submission" date="2018-01" db="EMBL/GenBank/DDBJ databases">
        <authorList>
            <person name="Krukenberg V."/>
        </authorList>
    </citation>
    <scope>NUCLEOTIDE SEQUENCE</scope>
    <source>
        <strain evidence="1">E20ANME2</strain>
    </source>
</reference>
<name>A0AC61KYD9_9EURY</name>
<gene>
    <name evidence="1" type="ORF">C4B59_16445</name>
</gene>
<proteinExistence type="predicted"/>